<dbReference type="RefSeq" id="WP_344425953.1">
    <property type="nucleotide sequence ID" value="NZ_BAAANN010000026.1"/>
</dbReference>
<dbReference type="EMBL" id="BAAANN010000026">
    <property type="protein sequence ID" value="GAA1975552.1"/>
    <property type="molecule type" value="Genomic_DNA"/>
</dbReference>
<gene>
    <name evidence="2" type="ORF">GCM10009754_58790</name>
</gene>
<proteinExistence type="predicted"/>
<comment type="caution">
    <text evidence="2">The sequence shown here is derived from an EMBL/GenBank/DDBJ whole genome shotgun (WGS) entry which is preliminary data.</text>
</comment>
<evidence type="ECO:0000256" key="1">
    <source>
        <dbReference type="SAM" id="MobiDB-lite"/>
    </source>
</evidence>
<dbReference type="Pfam" id="PF13822">
    <property type="entry name" value="ACC_epsilon"/>
    <property type="match status" value="1"/>
</dbReference>
<sequence length="78" mass="8228">MSAEAEETETPRPLLRVVRGTPDDAELAALTAVIAAAASAAPEPDKPRRRSAWADRAALVRAPHHPGPGSWRASGLPR</sequence>
<dbReference type="InterPro" id="IPR032716">
    <property type="entry name" value="ACC_epsilon"/>
</dbReference>
<protein>
    <submittedName>
        <fullName evidence="2">Acyl-CoA carboxylase subunit epsilon</fullName>
    </submittedName>
</protein>
<accession>A0ABN2RVD0</accession>
<name>A0ABN2RVD0_9PSEU</name>
<organism evidence="2 3">
    <name type="scientific">Amycolatopsis minnesotensis</name>
    <dbReference type="NCBI Taxonomy" id="337894"/>
    <lineage>
        <taxon>Bacteria</taxon>
        <taxon>Bacillati</taxon>
        <taxon>Actinomycetota</taxon>
        <taxon>Actinomycetes</taxon>
        <taxon>Pseudonocardiales</taxon>
        <taxon>Pseudonocardiaceae</taxon>
        <taxon>Amycolatopsis</taxon>
    </lineage>
</organism>
<evidence type="ECO:0000313" key="3">
    <source>
        <dbReference type="Proteomes" id="UP001501116"/>
    </source>
</evidence>
<keyword evidence="3" id="KW-1185">Reference proteome</keyword>
<feature type="region of interest" description="Disordered" evidence="1">
    <location>
        <begin position="37"/>
        <end position="78"/>
    </location>
</feature>
<evidence type="ECO:0000313" key="2">
    <source>
        <dbReference type="EMBL" id="GAA1975552.1"/>
    </source>
</evidence>
<dbReference type="Proteomes" id="UP001501116">
    <property type="component" value="Unassembled WGS sequence"/>
</dbReference>
<reference evidence="2 3" key="1">
    <citation type="journal article" date="2019" name="Int. J. Syst. Evol. Microbiol.">
        <title>The Global Catalogue of Microorganisms (GCM) 10K type strain sequencing project: providing services to taxonomists for standard genome sequencing and annotation.</title>
        <authorList>
            <consortium name="The Broad Institute Genomics Platform"/>
            <consortium name="The Broad Institute Genome Sequencing Center for Infectious Disease"/>
            <person name="Wu L."/>
            <person name="Ma J."/>
        </authorList>
    </citation>
    <scope>NUCLEOTIDE SEQUENCE [LARGE SCALE GENOMIC DNA]</scope>
    <source>
        <strain evidence="2 3">JCM 14545</strain>
    </source>
</reference>